<dbReference type="STRING" id="1121097.GCA_000428125_01565"/>
<dbReference type="GO" id="GO:0030246">
    <property type="term" value="F:carbohydrate binding"/>
    <property type="evidence" value="ECO:0007669"/>
    <property type="project" value="InterPro"/>
</dbReference>
<dbReference type="InterPro" id="IPR013780">
    <property type="entry name" value="Glyco_hydro_b"/>
</dbReference>
<accession>A0A069D2H3</accession>
<keyword evidence="2" id="KW-0378">Hydrolase</keyword>
<dbReference type="Proteomes" id="UP000027601">
    <property type="component" value="Unassembled WGS sequence"/>
</dbReference>
<dbReference type="Pfam" id="PF17137">
    <property type="entry name" value="DUF5110"/>
    <property type="match status" value="1"/>
</dbReference>
<name>A0A069D2H3_9BACE</name>
<dbReference type="CDD" id="cd06591">
    <property type="entry name" value="GH31_xylosidase_XylS"/>
    <property type="match status" value="1"/>
</dbReference>
<dbReference type="Pfam" id="PF21365">
    <property type="entry name" value="Glyco_hydro_31_3rd"/>
    <property type="match status" value="1"/>
</dbReference>
<dbReference type="SUPFAM" id="SSF74650">
    <property type="entry name" value="Galactose mutarotase-like"/>
    <property type="match status" value="1"/>
</dbReference>
<reference evidence="7 8" key="1">
    <citation type="journal article" date="2015" name="Microbes Environ.">
        <title>Distribution and evolution of nitrogen fixation genes in the phylum bacteroidetes.</title>
        <authorList>
            <person name="Inoue J."/>
            <person name="Oshima K."/>
            <person name="Suda W."/>
            <person name="Sakamoto M."/>
            <person name="Iino T."/>
            <person name="Noda S."/>
            <person name="Hongoh Y."/>
            <person name="Hattori M."/>
            <person name="Ohkuma M."/>
        </authorList>
    </citation>
    <scope>NUCLEOTIDE SEQUENCE [LARGE SCALE GENOMIC DNA]</scope>
    <source>
        <strain evidence="7 8">JCM 15093</strain>
    </source>
</reference>
<feature type="domain" description="Glycoside hydrolase family 31 TIM barrel" evidence="3">
    <location>
        <begin position="207"/>
        <end position="535"/>
    </location>
</feature>
<dbReference type="AlphaFoldDB" id="A0A069D2H3"/>
<gene>
    <name evidence="7" type="ORF">JCM15093_1659</name>
</gene>
<evidence type="ECO:0000256" key="2">
    <source>
        <dbReference type="RuleBase" id="RU361185"/>
    </source>
</evidence>
<evidence type="ECO:0000259" key="6">
    <source>
        <dbReference type="Pfam" id="PF21365"/>
    </source>
</evidence>
<dbReference type="EMBL" id="BAJS01000007">
    <property type="protein sequence ID" value="GAK36491.1"/>
    <property type="molecule type" value="Genomic_DNA"/>
</dbReference>
<evidence type="ECO:0000259" key="4">
    <source>
        <dbReference type="Pfam" id="PF13802"/>
    </source>
</evidence>
<comment type="similarity">
    <text evidence="1 2">Belongs to the glycosyl hydrolase 31 family.</text>
</comment>
<keyword evidence="8" id="KW-1185">Reference proteome</keyword>
<evidence type="ECO:0000313" key="7">
    <source>
        <dbReference type="EMBL" id="GAK36491.1"/>
    </source>
</evidence>
<comment type="caution">
    <text evidence="7">The sequence shown here is derived from an EMBL/GenBank/DDBJ whole genome shotgun (WGS) entry which is preliminary data.</text>
</comment>
<dbReference type="InterPro" id="IPR025887">
    <property type="entry name" value="Glyco_hydro_31_N_dom"/>
</dbReference>
<dbReference type="InterPro" id="IPR033403">
    <property type="entry name" value="DUF5110"/>
</dbReference>
<dbReference type="InterPro" id="IPR048395">
    <property type="entry name" value="Glyco_hydro_31_C"/>
</dbReference>
<dbReference type="InterPro" id="IPR051816">
    <property type="entry name" value="Glycosyl_Hydrolase_31"/>
</dbReference>
<evidence type="ECO:0000256" key="1">
    <source>
        <dbReference type="ARBA" id="ARBA00007806"/>
    </source>
</evidence>
<dbReference type="PANTHER" id="PTHR43863:SF2">
    <property type="entry name" value="MALTASE-GLUCOAMYLASE"/>
    <property type="match status" value="1"/>
</dbReference>
<organism evidence="7 8">
    <name type="scientific">Bacteroides graminisolvens DSM 19988 = JCM 15093</name>
    <dbReference type="NCBI Taxonomy" id="1121097"/>
    <lineage>
        <taxon>Bacteria</taxon>
        <taxon>Pseudomonadati</taxon>
        <taxon>Bacteroidota</taxon>
        <taxon>Bacteroidia</taxon>
        <taxon>Bacteroidales</taxon>
        <taxon>Bacteroidaceae</taxon>
        <taxon>Bacteroides</taxon>
    </lineage>
</organism>
<sequence>MQSLNLEIQFFTPQIVRVYRTPDNTNPVKESLSVTKKPESVNLNITQDVNVVVLASDKIKVCVHLITGKVSFFDSANTPLFTEKDFGAQFTPVYDVRKATFSVRQAYMLDKDEAIYGLGQHQDGKMNQRNQKIYLRQSNMNVCIPLIVSTKGYGVFWDNYSPTTYADNPQEMSFDSEIGDNSDYYFMYGGTMEGVVANMRDLSGDSPMLPLWAYGFFQSRERYKNQQEPVDVISKYRELGIPIDCVIQDWQYWGKDSCWNAMKFEPVNYPDPQRMVDEIHRMNAKLMIVAWPGFGPQTDQYAEFKSKNMLINFDTWPPNSGTKPYDPYNPEARSIYWKYLSKGVFSKGIDGWWLDSTEPDHINMKDQDFDQPTHLGSFRSVRNAFPLMTVGGVYANQRQTSADKRVCILTRSAFFGQQRYAANTWSGDVVSSWEAFKNQIPAGQNFSLCGIPYWNTDIGGFFAGRWNKGGGSKNPEFQELYVRWLQFGTFMPMMRSHGTDIPREIYQFGERGHWAFDVQEKFINLRYCLLPYIYSTAWNVTNSRGMFMKALAVDFTHDKAVYDIADEYMFGQAFLVAPVVEKSAKSRTVYLPKGTKWFDFWTNQTYEGGSQINRDTPIEIMPLYVKAGSIVPWGPQVKYATEKKWDFLEIRIYKGQNGSFTLYEDENDNYNYEKGNHSEITMNWNDAENSFSIESRKGAFKGMINKRKFKIVLIDADQVKERTVSYNGNKLNVKL</sequence>
<feature type="domain" description="Glycosyl hydrolase family 31 C-terminal" evidence="6">
    <location>
        <begin position="547"/>
        <end position="631"/>
    </location>
</feature>
<dbReference type="InterPro" id="IPR011013">
    <property type="entry name" value="Gal_mutarotase_sf_dom"/>
</dbReference>
<dbReference type="CDD" id="cd14752">
    <property type="entry name" value="GH31_N"/>
    <property type="match status" value="1"/>
</dbReference>
<dbReference type="Gene3D" id="3.20.20.80">
    <property type="entry name" value="Glycosidases"/>
    <property type="match status" value="1"/>
</dbReference>
<feature type="domain" description="Glycoside hydrolase family 31 N-terminal" evidence="4">
    <location>
        <begin position="6"/>
        <end position="164"/>
    </location>
</feature>
<keyword evidence="2" id="KW-0326">Glycosidase</keyword>
<dbReference type="Pfam" id="PF13802">
    <property type="entry name" value="Gal_mutarotas_2"/>
    <property type="match status" value="1"/>
</dbReference>
<dbReference type="Gene3D" id="2.60.40.1760">
    <property type="entry name" value="glycosyl hydrolase (family 31)"/>
    <property type="match status" value="1"/>
</dbReference>
<dbReference type="SUPFAM" id="SSF51011">
    <property type="entry name" value="Glycosyl hydrolase domain"/>
    <property type="match status" value="1"/>
</dbReference>
<dbReference type="SUPFAM" id="SSF51445">
    <property type="entry name" value="(Trans)glycosidases"/>
    <property type="match status" value="1"/>
</dbReference>
<proteinExistence type="inferred from homology"/>
<evidence type="ECO:0000259" key="3">
    <source>
        <dbReference type="Pfam" id="PF01055"/>
    </source>
</evidence>
<dbReference type="eggNOG" id="COG1501">
    <property type="taxonomic scope" value="Bacteria"/>
</dbReference>
<dbReference type="InterPro" id="IPR017853">
    <property type="entry name" value="GH"/>
</dbReference>
<dbReference type="PANTHER" id="PTHR43863">
    <property type="entry name" value="HYDROLASE, PUTATIVE (AFU_ORTHOLOGUE AFUA_1G03140)-RELATED"/>
    <property type="match status" value="1"/>
</dbReference>
<evidence type="ECO:0000259" key="5">
    <source>
        <dbReference type="Pfam" id="PF17137"/>
    </source>
</evidence>
<dbReference type="InterPro" id="IPR000322">
    <property type="entry name" value="Glyco_hydro_31_TIM"/>
</dbReference>
<dbReference type="GO" id="GO:0005975">
    <property type="term" value="P:carbohydrate metabolic process"/>
    <property type="evidence" value="ECO:0007669"/>
    <property type="project" value="InterPro"/>
</dbReference>
<feature type="domain" description="DUF5110" evidence="5">
    <location>
        <begin position="648"/>
        <end position="715"/>
    </location>
</feature>
<dbReference type="GO" id="GO:0004553">
    <property type="term" value="F:hydrolase activity, hydrolyzing O-glycosyl compounds"/>
    <property type="evidence" value="ECO:0007669"/>
    <property type="project" value="InterPro"/>
</dbReference>
<evidence type="ECO:0000313" key="8">
    <source>
        <dbReference type="Proteomes" id="UP000027601"/>
    </source>
</evidence>
<dbReference type="Pfam" id="PF01055">
    <property type="entry name" value="Glyco_hydro_31_2nd"/>
    <property type="match status" value="1"/>
</dbReference>
<dbReference type="Gene3D" id="2.60.40.1180">
    <property type="entry name" value="Golgi alpha-mannosidase II"/>
    <property type="match status" value="2"/>
</dbReference>
<protein>
    <submittedName>
        <fullName evidence="7">Alpha-xylosidase</fullName>
    </submittedName>
</protein>